<evidence type="ECO:0000256" key="3">
    <source>
        <dbReference type="ARBA" id="ARBA00022833"/>
    </source>
</evidence>
<evidence type="ECO:0000313" key="6">
    <source>
        <dbReference type="Proteomes" id="UP001165289"/>
    </source>
</evidence>
<evidence type="ECO:0000259" key="4">
    <source>
        <dbReference type="Pfam" id="PF04500"/>
    </source>
</evidence>
<proteinExistence type="predicted"/>
<dbReference type="AlphaFoldDB" id="A0AAV7JUJ5"/>
<evidence type="ECO:0000256" key="2">
    <source>
        <dbReference type="ARBA" id="ARBA00022771"/>
    </source>
</evidence>
<sequence length="107" mass="11940">MEPLNDFEIVRTGSQRGSALLIDSRSYKYTIKFKGKLSTRWTCCKRSKLFTCKATVIQTGSTFKPDTEAHTHPSLSELLTSSNVRVEIKEKATSHVFTSPQAITNGV</sequence>
<dbReference type="Gene3D" id="2.20.25.240">
    <property type="match status" value="1"/>
</dbReference>
<keyword evidence="1" id="KW-0479">Metal-binding</keyword>
<feature type="domain" description="FLYWCH-type" evidence="4">
    <location>
        <begin position="14"/>
        <end position="72"/>
    </location>
</feature>
<name>A0AAV7JUJ5_9METZ</name>
<dbReference type="GO" id="GO:0008270">
    <property type="term" value="F:zinc ion binding"/>
    <property type="evidence" value="ECO:0007669"/>
    <property type="project" value="UniProtKB-KW"/>
</dbReference>
<comment type="caution">
    <text evidence="5">The sequence shown here is derived from an EMBL/GenBank/DDBJ whole genome shotgun (WGS) entry which is preliminary data.</text>
</comment>
<evidence type="ECO:0000313" key="5">
    <source>
        <dbReference type="EMBL" id="KAI6652388.1"/>
    </source>
</evidence>
<keyword evidence="2" id="KW-0863">Zinc-finger</keyword>
<evidence type="ECO:0000256" key="1">
    <source>
        <dbReference type="ARBA" id="ARBA00022723"/>
    </source>
</evidence>
<keyword evidence="6" id="KW-1185">Reference proteome</keyword>
<dbReference type="PANTHER" id="PTHR20956">
    <property type="entry name" value="HEH2P"/>
    <property type="match status" value="1"/>
</dbReference>
<dbReference type="Proteomes" id="UP001165289">
    <property type="component" value="Unassembled WGS sequence"/>
</dbReference>
<gene>
    <name evidence="5" type="ORF">LOD99_7402</name>
</gene>
<protein>
    <recommendedName>
        <fullName evidence="4">FLYWCH-type domain-containing protein</fullName>
    </recommendedName>
</protein>
<accession>A0AAV7JUJ5</accession>
<dbReference type="EMBL" id="JAKMXF010000299">
    <property type="protein sequence ID" value="KAI6652388.1"/>
    <property type="molecule type" value="Genomic_DNA"/>
</dbReference>
<keyword evidence="3" id="KW-0862">Zinc</keyword>
<dbReference type="Pfam" id="PF04500">
    <property type="entry name" value="FLYWCH"/>
    <property type="match status" value="1"/>
</dbReference>
<organism evidence="5 6">
    <name type="scientific">Oopsacas minuta</name>
    <dbReference type="NCBI Taxonomy" id="111878"/>
    <lineage>
        <taxon>Eukaryota</taxon>
        <taxon>Metazoa</taxon>
        <taxon>Porifera</taxon>
        <taxon>Hexactinellida</taxon>
        <taxon>Hexasterophora</taxon>
        <taxon>Lyssacinosida</taxon>
        <taxon>Leucopsacidae</taxon>
        <taxon>Oopsacas</taxon>
    </lineage>
</organism>
<dbReference type="PANTHER" id="PTHR20956:SF12">
    <property type="entry name" value="FLYWCH-TYPE DOMAIN-CONTAINING PROTEIN"/>
    <property type="match status" value="1"/>
</dbReference>
<dbReference type="InterPro" id="IPR007588">
    <property type="entry name" value="Znf_FLYWCH"/>
</dbReference>
<reference evidence="5 6" key="1">
    <citation type="journal article" date="2023" name="BMC Biol.">
        <title>The compact genome of the sponge Oopsacas minuta (Hexactinellida) is lacking key metazoan core genes.</title>
        <authorList>
            <person name="Santini S."/>
            <person name="Schenkelaars Q."/>
            <person name="Jourda C."/>
            <person name="Duchesne M."/>
            <person name="Belahbib H."/>
            <person name="Rocher C."/>
            <person name="Selva M."/>
            <person name="Riesgo A."/>
            <person name="Vervoort M."/>
            <person name="Leys S.P."/>
            <person name="Kodjabachian L."/>
            <person name="Le Bivic A."/>
            <person name="Borchiellini C."/>
            <person name="Claverie J.M."/>
            <person name="Renard E."/>
        </authorList>
    </citation>
    <scope>NUCLEOTIDE SEQUENCE [LARGE SCALE GENOMIC DNA]</scope>
    <source>
        <strain evidence="5">SPO-2</strain>
    </source>
</reference>